<keyword evidence="3 6" id="KW-1133">Transmembrane helix</keyword>
<dbReference type="GO" id="GO:0016020">
    <property type="term" value="C:membrane"/>
    <property type="evidence" value="ECO:0007669"/>
    <property type="project" value="UniProtKB-SubCell"/>
</dbReference>
<keyword evidence="8" id="KW-1185">Reference proteome</keyword>
<reference evidence="7" key="1">
    <citation type="journal article" date="2020" name="bioRxiv">
        <title>Comparative genomics of Chlamydomonas.</title>
        <authorList>
            <person name="Craig R.J."/>
            <person name="Hasan A.R."/>
            <person name="Ness R.W."/>
            <person name="Keightley P.D."/>
        </authorList>
    </citation>
    <scope>NUCLEOTIDE SEQUENCE</scope>
    <source>
        <strain evidence="7">CCAP 11/70</strain>
    </source>
</reference>
<feature type="region of interest" description="Disordered" evidence="5">
    <location>
        <begin position="153"/>
        <end position="209"/>
    </location>
</feature>
<accession>A0A836BMT1</accession>
<feature type="compositionally biased region" description="Low complexity" evidence="5">
    <location>
        <begin position="192"/>
        <end position="206"/>
    </location>
</feature>
<dbReference type="OrthoDB" id="262547at2759"/>
<dbReference type="PANTHER" id="PTHR11040">
    <property type="entry name" value="ZINC/IRON TRANSPORTER"/>
    <property type="match status" value="1"/>
</dbReference>
<evidence type="ECO:0000256" key="6">
    <source>
        <dbReference type="SAM" id="Phobius"/>
    </source>
</evidence>
<comment type="subcellular location">
    <subcellularLocation>
        <location evidence="1">Membrane</location>
        <topology evidence="1">Multi-pass membrane protein</topology>
    </subcellularLocation>
</comment>
<dbReference type="GO" id="GO:0005385">
    <property type="term" value="F:zinc ion transmembrane transporter activity"/>
    <property type="evidence" value="ECO:0007669"/>
    <property type="project" value="TreeGrafter"/>
</dbReference>
<sequence length="462" mass="45749">MSDAAPGLAPTASGCAGATGVAQQVATAPSPESVASPSPGDVGLAFGLVIAAGCATCVGAALAFVTGLHNTKLLAGALGASAGVMLYVSFVEIFSEKAVAGFEEAGYGENEAYRYATLMFFGGMGFTWALGWASQGLMALAGACAGRGRRRKEVAADPSTRGGDVWLSVGAGAEPPASGEATPRAASCTSTPALHPHPQQQLQAPADGREHPHLPMAVCVCDAGAALEALARMSKPAAAGAGPAGAAGAEATSTCAEPAGAGPGCHAASHEAAGAQAEAAGPAPAAVEGPGAAGVGAGSAPHHHDHHSHHALARMGLLSALAIGLHNLPEGLATFVGTLADPSAGIAIAVAITLHNIPEGIAVALPIYFATGSKLKGFLWSAVAGLAEPIAGLLGWLILRGRDSDPLMYGCMFSIVAGMMVYIALVELLPAALRYDPGDTWVSRCAVAGMAVMAASLMLFKM</sequence>
<name>A0A836BMT1_9CHLO</name>
<dbReference type="Pfam" id="PF02535">
    <property type="entry name" value="Zip"/>
    <property type="match status" value="1"/>
</dbReference>
<dbReference type="PANTHER" id="PTHR11040:SF205">
    <property type="entry name" value="ZINC TRANSPORTER ZUPT"/>
    <property type="match status" value="1"/>
</dbReference>
<dbReference type="Proteomes" id="UP000612055">
    <property type="component" value="Unassembled WGS sequence"/>
</dbReference>
<evidence type="ECO:0000256" key="4">
    <source>
        <dbReference type="ARBA" id="ARBA00023136"/>
    </source>
</evidence>
<dbReference type="InterPro" id="IPR003689">
    <property type="entry name" value="ZIP"/>
</dbReference>
<evidence type="ECO:0000256" key="5">
    <source>
        <dbReference type="SAM" id="MobiDB-lite"/>
    </source>
</evidence>
<feature type="compositionally biased region" description="Low complexity" evidence="5">
    <location>
        <begin position="273"/>
        <end position="290"/>
    </location>
</feature>
<feature type="compositionally biased region" description="Low complexity" evidence="5">
    <location>
        <begin position="170"/>
        <end position="181"/>
    </location>
</feature>
<feature type="transmembrane region" description="Helical" evidence="6">
    <location>
        <begin position="44"/>
        <end position="66"/>
    </location>
</feature>
<feature type="transmembrane region" description="Helical" evidence="6">
    <location>
        <begin position="378"/>
        <end position="399"/>
    </location>
</feature>
<evidence type="ECO:0000256" key="2">
    <source>
        <dbReference type="ARBA" id="ARBA00022692"/>
    </source>
</evidence>
<evidence type="ECO:0000313" key="8">
    <source>
        <dbReference type="Proteomes" id="UP000612055"/>
    </source>
</evidence>
<feature type="transmembrane region" description="Helical" evidence="6">
    <location>
        <begin position="441"/>
        <end position="460"/>
    </location>
</feature>
<gene>
    <name evidence="7" type="ORF">HYH03_018775</name>
</gene>
<protein>
    <recommendedName>
        <fullName evidence="9">Zinc transporter</fullName>
    </recommendedName>
</protein>
<evidence type="ECO:0008006" key="9">
    <source>
        <dbReference type="Google" id="ProtNLM"/>
    </source>
</evidence>
<feature type="region of interest" description="Disordered" evidence="5">
    <location>
        <begin position="273"/>
        <end position="306"/>
    </location>
</feature>
<evidence type="ECO:0000256" key="1">
    <source>
        <dbReference type="ARBA" id="ARBA00004141"/>
    </source>
</evidence>
<feature type="transmembrane region" description="Helical" evidence="6">
    <location>
        <begin position="115"/>
        <end position="142"/>
    </location>
</feature>
<feature type="transmembrane region" description="Helical" evidence="6">
    <location>
        <begin position="73"/>
        <end position="95"/>
    </location>
</feature>
<dbReference type="EMBL" id="JAEHOE010000236">
    <property type="protein sequence ID" value="KAG2482290.1"/>
    <property type="molecule type" value="Genomic_DNA"/>
</dbReference>
<evidence type="ECO:0000256" key="3">
    <source>
        <dbReference type="ARBA" id="ARBA00022989"/>
    </source>
</evidence>
<evidence type="ECO:0000313" key="7">
    <source>
        <dbReference type="EMBL" id="KAG2482290.1"/>
    </source>
</evidence>
<keyword evidence="2 6" id="KW-0812">Transmembrane</keyword>
<organism evidence="7 8">
    <name type="scientific">Edaphochlamys debaryana</name>
    <dbReference type="NCBI Taxonomy" id="47281"/>
    <lineage>
        <taxon>Eukaryota</taxon>
        <taxon>Viridiplantae</taxon>
        <taxon>Chlorophyta</taxon>
        <taxon>core chlorophytes</taxon>
        <taxon>Chlorophyceae</taxon>
        <taxon>CS clade</taxon>
        <taxon>Chlamydomonadales</taxon>
        <taxon>Chlamydomonadales incertae sedis</taxon>
        <taxon>Edaphochlamys</taxon>
    </lineage>
</organism>
<keyword evidence="4 6" id="KW-0472">Membrane</keyword>
<proteinExistence type="predicted"/>
<feature type="transmembrane region" description="Helical" evidence="6">
    <location>
        <begin position="406"/>
        <end position="429"/>
    </location>
</feature>
<dbReference type="AlphaFoldDB" id="A0A836BMT1"/>
<comment type="caution">
    <text evidence="7">The sequence shown here is derived from an EMBL/GenBank/DDBJ whole genome shotgun (WGS) entry which is preliminary data.</text>
</comment>